<accession>A0A699YT53</accession>
<keyword evidence="3" id="KW-1185">Reference proteome</keyword>
<evidence type="ECO:0000256" key="1">
    <source>
        <dbReference type="SAM" id="MobiDB-lite"/>
    </source>
</evidence>
<gene>
    <name evidence="2" type="ORF">HaLaN_08786</name>
</gene>
<dbReference type="AlphaFoldDB" id="A0A699YT53"/>
<comment type="caution">
    <text evidence="2">The sequence shown here is derived from an EMBL/GenBank/DDBJ whole genome shotgun (WGS) entry which is preliminary data.</text>
</comment>
<evidence type="ECO:0000313" key="2">
    <source>
        <dbReference type="EMBL" id="GFH12990.1"/>
    </source>
</evidence>
<proteinExistence type="predicted"/>
<organism evidence="2 3">
    <name type="scientific">Haematococcus lacustris</name>
    <name type="common">Green alga</name>
    <name type="synonym">Haematococcus pluvialis</name>
    <dbReference type="NCBI Taxonomy" id="44745"/>
    <lineage>
        <taxon>Eukaryota</taxon>
        <taxon>Viridiplantae</taxon>
        <taxon>Chlorophyta</taxon>
        <taxon>core chlorophytes</taxon>
        <taxon>Chlorophyceae</taxon>
        <taxon>CS clade</taxon>
        <taxon>Chlamydomonadales</taxon>
        <taxon>Haematococcaceae</taxon>
        <taxon>Haematococcus</taxon>
    </lineage>
</organism>
<evidence type="ECO:0000313" key="3">
    <source>
        <dbReference type="Proteomes" id="UP000485058"/>
    </source>
</evidence>
<protein>
    <submittedName>
        <fullName evidence="2">Uncharacterized protein</fullName>
    </submittedName>
</protein>
<dbReference type="Proteomes" id="UP000485058">
    <property type="component" value="Unassembled WGS sequence"/>
</dbReference>
<dbReference type="EMBL" id="BLLF01000562">
    <property type="protein sequence ID" value="GFH12990.1"/>
    <property type="molecule type" value="Genomic_DNA"/>
</dbReference>
<name>A0A699YT53_HAELA</name>
<sequence length="99" mass="10673">MSTGLELAAVEGRMKGSSGSGHCETSDTSDEADTVYKRMRIKAWVRDCNLQMTGRFKARRAGPEQGGPHLLVLEVRPLPRATLLAGPATPAVQCVYEAD</sequence>
<reference evidence="2 3" key="1">
    <citation type="submission" date="2020-02" db="EMBL/GenBank/DDBJ databases">
        <title>Draft genome sequence of Haematococcus lacustris strain NIES-144.</title>
        <authorList>
            <person name="Morimoto D."/>
            <person name="Nakagawa S."/>
            <person name="Yoshida T."/>
            <person name="Sawayama S."/>
        </authorList>
    </citation>
    <scope>NUCLEOTIDE SEQUENCE [LARGE SCALE GENOMIC DNA]</scope>
    <source>
        <strain evidence="2 3">NIES-144</strain>
    </source>
</reference>
<feature type="region of interest" description="Disordered" evidence="1">
    <location>
        <begin position="12"/>
        <end position="31"/>
    </location>
</feature>